<dbReference type="EMBL" id="FR824218">
    <property type="protein sequence ID" value="CCA22925.1"/>
    <property type="molecule type" value="Genomic_DNA"/>
</dbReference>
<gene>
    <name evidence="1" type="primary">AlNc14C173G8055</name>
    <name evidence="1" type="ORF">ALNC14_090680</name>
</gene>
<dbReference type="AlphaFoldDB" id="F0WNN4"/>
<accession>F0WNN4</accession>
<name>F0WNN4_9STRA</name>
<sequence length="129" mass="14375">MGVEIPHLWTTCNAQPDLLLFELMLICTEPKLFTSDHWIQYLTGQLVIWIPAHYGRLLTANVVIPVLPSPLGNLILSEWVDAHWDTQLFDDLSVLDMSTGFLHKVASILQLTEVAGVQTLVAGSLGAYY</sequence>
<reference evidence="1" key="1">
    <citation type="journal article" date="2011" name="PLoS Biol.">
        <title>Gene gain and loss during evolution of obligate parasitism in the white rust pathogen of Arabidopsis thaliana.</title>
        <authorList>
            <person name="Kemen E."/>
            <person name="Gardiner A."/>
            <person name="Schultz-Larsen T."/>
            <person name="Kemen A.C."/>
            <person name="Balmuth A.L."/>
            <person name="Robert-Seilaniantz A."/>
            <person name="Bailey K."/>
            <person name="Holub E."/>
            <person name="Studholme D.J."/>
            <person name="Maclean D."/>
            <person name="Jones J.D."/>
        </authorList>
    </citation>
    <scope>NUCLEOTIDE SEQUENCE</scope>
</reference>
<evidence type="ECO:0000313" key="1">
    <source>
        <dbReference type="EMBL" id="CCA22925.1"/>
    </source>
</evidence>
<organism evidence="1">
    <name type="scientific">Albugo laibachii Nc14</name>
    <dbReference type="NCBI Taxonomy" id="890382"/>
    <lineage>
        <taxon>Eukaryota</taxon>
        <taxon>Sar</taxon>
        <taxon>Stramenopiles</taxon>
        <taxon>Oomycota</taxon>
        <taxon>Peronosporomycetes</taxon>
        <taxon>Albuginales</taxon>
        <taxon>Albuginaceae</taxon>
        <taxon>Albugo</taxon>
    </lineage>
</organism>
<proteinExistence type="predicted"/>
<protein>
    <submittedName>
        <fullName evidence="1">AlNc14C173G8055 protein</fullName>
    </submittedName>
</protein>
<dbReference type="HOGENOM" id="CLU_2176013_0_0_1"/>
<reference evidence="1" key="2">
    <citation type="submission" date="2011-02" db="EMBL/GenBank/DDBJ databases">
        <authorList>
            <person name="MacLean D."/>
        </authorList>
    </citation>
    <scope>NUCLEOTIDE SEQUENCE</scope>
</reference>